<keyword evidence="4" id="KW-0862">Zinc</keyword>
<dbReference type="Proteomes" id="UP000694866">
    <property type="component" value="Unplaced"/>
</dbReference>
<dbReference type="RefSeq" id="XP_011307252.1">
    <property type="nucleotide sequence ID" value="XM_011308950.1"/>
</dbReference>
<sequence>MSDDNNESGNSDVICLDSSEKSTDGDKLEEEEGEVSDEVIICDKSVCFNETLPPGIAPEGFIIIDEAIEVVKNTGEISSEPEDGTQAPILKVTFRDEGVARKYKGKIQDFLTQLIFGEATEDRNASKPTLAIWPSRDSKNRIIPENNFYMIDNNPDSQESLDIPTYGKKFERVLNDVSDPPAADEKGKTTSKLNCFNCLGSHNLRDCPEPRNILEINKNRKEFNSRNGPRSVRYHVEEDAKFDHFKPGVLSPELRKALGLADDELPRHIYKMRILGYPPGWLEDARLQHSGINLYNSEGMRETEPDEEQGEIFTPESRDKYDIRKVHDFPGFNIPAPPGILDAGWNVEQRKIHSKDTMLAKMNGRKAEEGYKRKKMKQSEAVHNSRTIENAQMEIEIIEDAPIESLDESGYFVPPIPKEPEPCQRHRSPPPIAPLEEETSPTELRSTGASSSPTESENRQQKLCDSVKNTHSELSAGTTSIYYSNMLAISDQRDRIGRVTSVDLGTPILQSTSPFTKLPASANFSKDICEVINFENLPNSTGKYKKMTEILQKVRGTLSHAP</sequence>
<evidence type="ECO:0000256" key="6">
    <source>
        <dbReference type="SAM" id="MobiDB-lite"/>
    </source>
</evidence>
<evidence type="ECO:0000256" key="4">
    <source>
        <dbReference type="ARBA" id="ARBA00022833"/>
    </source>
</evidence>
<protein>
    <submittedName>
        <fullName evidence="9">Zinc finger CCHC domain-containing protein 8 homolog</fullName>
    </submittedName>
</protein>
<accession>A0A9R1TDJ4</accession>
<gene>
    <name evidence="9" type="primary">LOC105268995</name>
</gene>
<feature type="region of interest" description="Disordered" evidence="6">
    <location>
        <begin position="1"/>
        <end position="34"/>
    </location>
</feature>
<comment type="subcellular location">
    <subcellularLocation>
        <location evidence="1">Nucleus</location>
    </subcellularLocation>
</comment>
<keyword evidence="5" id="KW-0539">Nucleus</keyword>
<dbReference type="KEGG" id="fas:105268995"/>
<evidence type="ECO:0000313" key="8">
    <source>
        <dbReference type="Proteomes" id="UP000694866"/>
    </source>
</evidence>
<dbReference type="PANTHER" id="PTHR13316">
    <property type="entry name" value="ZINC FINGER, CCHC DOMAIN CONTAINING 8"/>
    <property type="match status" value="1"/>
</dbReference>
<evidence type="ECO:0000256" key="2">
    <source>
        <dbReference type="ARBA" id="ARBA00022723"/>
    </source>
</evidence>
<proteinExistence type="predicted"/>
<dbReference type="InterPro" id="IPR052115">
    <property type="entry name" value="NEXT_complex_subunit_ZCCHC8"/>
</dbReference>
<feature type="compositionally biased region" description="Polar residues" evidence="6">
    <location>
        <begin position="441"/>
        <end position="455"/>
    </location>
</feature>
<evidence type="ECO:0000313" key="9">
    <source>
        <dbReference type="RefSeq" id="XP_011307252.1"/>
    </source>
</evidence>
<feature type="region of interest" description="Disordered" evidence="6">
    <location>
        <begin position="415"/>
        <end position="470"/>
    </location>
</feature>
<keyword evidence="8" id="KW-1185">Reference proteome</keyword>
<dbReference type="Pfam" id="PF04046">
    <property type="entry name" value="PSP"/>
    <property type="match status" value="1"/>
</dbReference>
<dbReference type="OrthoDB" id="8026949at2759"/>
<keyword evidence="3" id="KW-0863">Zinc-finger</keyword>
<evidence type="ECO:0000256" key="3">
    <source>
        <dbReference type="ARBA" id="ARBA00022771"/>
    </source>
</evidence>
<name>A0A9R1TDJ4_9HYME</name>
<feature type="domain" description="PSP proline-rich" evidence="7">
    <location>
        <begin position="242"/>
        <end position="294"/>
    </location>
</feature>
<evidence type="ECO:0000256" key="1">
    <source>
        <dbReference type="ARBA" id="ARBA00004123"/>
    </source>
</evidence>
<dbReference type="SMART" id="SM00581">
    <property type="entry name" value="PSP"/>
    <property type="match status" value="1"/>
</dbReference>
<evidence type="ECO:0000259" key="7">
    <source>
        <dbReference type="SMART" id="SM00581"/>
    </source>
</evidence>
<organism evidence="8 9">
    <name type="scientific">Fopius arisanus</name>
    <dbReference type="NCBI Taxonomy" id="64838"/>
    <lineage>
        <taxon>Eukaryota</taxon>
        <taxon>Metazoa</taxon>
        <taxon>Ecdysozoa</taxon>
        <taxon>Arthropoda</taxon>
        <taxon>Hexapoda</taxon>
        <taxon>Insecta</taxon>
        <taxon>Pterygota</taxon>
        <taxon>Neoptera</taxon>
        <taxon>Endopterygota</taxon>
        <taxon>Hymenoptera</taxon>
        <taxon>Apocrita</taxon>
        <taxon>Ichneumonoidea</taxon>
        <taxon>Braconidae</taxon>
        <taxon>Opiinae</taxon>
        <taxon>Fopius</taxon>
    </lineage>
</organism>
<dbReference type="GeneID" id="105268995"/>
<dbReference type="GO" id="GO:0008270">
    <property type="term" value="F:zinc ion binding"/>
    <property type="evidence" value="ECO:0007669"/>
    <property type="project" value="UniProtKB-KW"/>
</dbReference>
<dbReference type="GO" id="GO:0003723">
    <property type="term" value="F:RNA binding"/>
    <property type="evidence" value="ECO:0007669"/>
    <property type="project" value="TreeGrafter"/>
</dbReference>
<dbReference type="InterPro" id="IPR006568">
    <property type="entry name" value="PSP_pro-rich"/>
</dbReference>
<dbReference type="PANTHER" id="PTHR13316:SF0">
    <property type="entry name" value="ZINC FINGER CCHC DOMAIN-CONTAINING PROTEIN 8"/>
    <property type="match status" value="1"/>
</dbReference>
<dbReference type="AlphaFoldDB" id="A0A9R1TDJ4"/>
<dbReference type="GO" id="GO:0071013">
    <property type="term" value="C:catalytic step 2 spliceosome"/>
    <property type="evidence" value="ECO:0007669"/>
    <property type="project" value="TreeGrafter"/>
</dbReference>
<reference evidence="9" key="1">
    <citation type="submission" date="2025-08" db="UniProtKB">
        <authorList>
            <consortium name="RefSeq"/>
        </authorList>
    </citation>
    <scope>IDENTIFICATION</scope>
    <source>
        <strain evidence="9">USDA-PBARC FA_bdor</strain>
        <tissue evidence="9">Whole organism</tissue>
    </source>
</reference>
<evidence type="ECO:0000256" key="5">
    <source>
        <dbReference type="ARBA" id="ARBA00023242"/>
    </source>
</evidence>
<keyword evidence="2" id="KW-0479">Metal-binding</keyword>